<organism evidence="2 3">
    <name type="scientific">Endocarpon pusillum</name>
    <dbReference type="NCBI Taxonomy" id="364733"/>
    <lineage>
        <taxon>Eukaryota</taxon>
        <taxon>Fungi</taxon>
        <taxon>Dikarya</taxon>
        <taxon>Ascomycota</taxon>
        <taxon>Pezizomycotina</taxon>
        <taxon>Eurotiomycetes</taxon>
        <taxon>Chaetothyriomycetidae</taxon>
        <taxon>Verrucariales</taxon>
        <taxon>Verrucariaceae</taxon>
        <taxon>Endocarpon</taxon>
    </lineage>
</organism>
<gene>
    <name evidence="2" type="ORF">GJ744_003526</name>
</gene>
<dbReference type="OrthoDB" id="5383057at2759"/>
<feature type="compositionally biased region" description="Basic and acidic residues" evidence="1">
    <location>
        <begin position="217"/>
        <end position="231"/>
    </location>
</feature>
<evidence type="ECO:0000313" key="3">
    <source>
        <dbReference type="Proteomes" id="UP000606974"/>
    </source>
</evidence>
<dbReference type="EMBL" id="JAACFV010000017">
    <property type="protein sequence ID" value="KAF7511795.1"/>
    <property type="molecule type" value="Genomic_DNA"/>
</dbReference>
<feature type="region of interest" description="Disordered" evidence="1">
    <location>
        <begin position="1"/>
        <end position="75"/>
    </location>
</feature>
<feature type="region of interest" description="Disordered" evidence="1">
    <location>
        <begin position="103"/>
        <end position="262"/>
    </location>
</feature>
<reference evidence="2" key="1">
    <citation type="submission" date="2020-02" db="EMBL/GenBank/DDBJ databases">
        <authorList>
            <person name="Palmer J.M."/>
        </authorList>
    </citation>
    <scope>NUCLEOTIDE SEQUENCE</scope>
    <source>
        <strain evidence="2">EPUS1.4</strain>
        <tissue evidence="2">Thallus</tissue>
    </source>
</reference>
<evidence type="ECO:0000256" key="1">
    <source>
        <dbReference type="SAM" id="MobiDB-lite"/>
    </source>
</evidence>
<proteinExistence type="predicted"/>
<name>A0A8H7E7Z4_9EURO</name>
<evidence type="ECO:0000313" key="2">
    <source>
        <dbReference type="EMBL" id="KAF7511795.1"/>
    </source>
</evidence>
<dbReference type="Proteomes" id="UP000606974">
    <property type="component" value="Unassembled WGS sequence"/>
</dbReference>
<comment type="caution">
    <text evidence="2">The sequence shown here is derived from an EMBL/GenBank/DDBJ whole genome shotgun (WGS) entry which is preliminary data.</text>
</comment>
<keyword evidence="3" id="KW-1185">Reference proteome</keyword>
<accession>A0A8H7E7Z4</accession>
<dbReference type="AlphaFoldDB" id="A0A8H7E7Z4"/>
<feature type="compositionally biased region" description="Polar residues" evidence="1">
    <location>
        <begin position="60"/>
        <end position="72"/>
    </location>
</feature>
<sequence>MDQQGTPIGANRGGTKVKTESAPPIQESTGPVASDSLAAESYRNHGAFAENKDAAPSSVKGASSTFNNQDTSGAKVLPPALDAEVRESQEAWNESSKLKGAAGLKYPEGAGGQPDFPGVHNKDGYYGGPDKAKQEINTGIGEYASGMSKSGSGYTGGEDSGASTKADPAPSYVMNATGDGLDKGTLKPKGRNITEGGFDSDDSKNASFNADIGTENDPGRAAELKLQRENAETAGDAGSGPRQKGIANDGVGYEALKTDEEA</sequence>
<protein>
    <submittedName>
        <fullName evidence="2">Uncharacterized protein</fullName>
    </submittedName>
</protein>